<reference evidence="1 2" key="1">
    <citation type="submission" date="2016-10" db="EMBL/GenBank/DDBJ databases">
        <authorList>
            <person name="de Groot N.N."/>
        </authorList>
    </citation>
    <scope>NUCLEOTIDE SEQUENCE [LARGE SCALE GENOMIC DNA]</scope>
    <source>
        <strain evidence="1 2">DSM 44778</strain>
    </source>
</reference>
<evidence type="ECO:0000313" key="1">
    <source>
        <dbReference type="EMBL" id="SFJ36441.1"/>
    </source>
</evidence>
<dbReference type="STRING" id="46223.SAMN05421852_10862"/>
<dbReference type="EMBL" id="FORR01000008">
    <property type="protein sequence ID" value="SFJ36441.1"/>
    <property type="molecule type" value="Genomic_DNA"/>
</dbReference>
<dbReference type="RefSeq" id="WP_093229883.1">
    <property type="nucleotide sequence ID" value="NZ_FORR01000008.1"/>
</dbReference>
<gene>
    <name evidence="1" type="ORF">SAMN05421852_10862</name>
</gene>
<keyword evidence="2" id="KW-1185">Reference proteome</keyword>
<proteinExistence type="predicted"/>
<protein>
    <submittedName>
        <fullName evidence="1">Pilus assembly protein CpaB</fullName>
    </submittedName>
</protein>
<dbReference type="Proteomes" id="UP000199545">
    <property type="component" value="Unassembled WGS sequence"/>
</dbReference>
<dbReference type="AlphaFoldDB" id="A0A1I3QT53"/>
<organism evidence="1 2">
    <name type="scientific">Thermoflavimicrobium dichotomicum</name>
    <dbReference type="NCBI Taxonomy" id="46223"/>
    <lineage>
        <taxon>Bacteria</taxon>
        <taxon>Bacillati</taxon>
        <taxon>Bacillota</taxon>
        <taxon>Bacilli</taxon>
        <taxon>Bacillales</taxon>
        <taxon>Thermoactinomycetaceae</taxon>
        <taxon>Thermoflavimicrobium</taxon>
    </lineage>
</organism>
<sequence length="213" mass="23860">MPDTKRRAWLFLGLSLLLAAVAGYLFLQKVHAVNQTLGEKVKIYIAKKNIASYELLREEDFQGIEIPKQFVKGSAVIDLYAIQIDQNTYPLHRLVSVVPMTQGELLTSHVLKPKGDVMSKEKRLVSLSRSERIGFDAPIDFHDQVDIVVSGKIGNSEPKTMVLMRNVPVKGIVKDEKGNVVAVGLEMTLPEAERLIHEQNFAISIRVLKVPDF</sequence>
<evidence type="ECO:0000313" key="2">
    <source>
        <dbReference type="Proteomes" id="UP000199545"/>
    </source>
</evidence>
<name>A0A1I3QT53_9BACL</name>
<accession>A0A1I3QT53</accession>
<dbReference type="OrthoDB" id="2989382at2"/>